<feature type="domain" description="Response regulatory" evidence="2">
    <location>
        <begin position="16"/>
        <end position="141"/>
    </location>
</feature>
<dbReference type="GO" id="GO:0000160">
    <property type="term" value="P:phosphorelay signal transduction system"/>
    <property type="evidence" value="ECO:0007669"/>
    <property type="project" value="InterPro"/>
</dbReference>
<evidence type="ECO:0000256" key="1">
    <source>
        <dbReference type="PROSITE-ProRule" id="PRU00169"/>
    </source>
</evidence>
<reference evidence="3" key="1">
    <citation type="submission" date="2022-06" db="EMBL/GenBank/DDBJ databases">
        <title>Diverse halophilic archaea isolated from saline environments.</title>
        <authorList>
            <person name="Cui H.-L."/>
        </authorList>
    </citation>
    <scope>NUCLEOTIDE SEQUENCE</scope>
    <source>
        <strain evidence="3">WLHS1</strain>
    </source>
</reference>
<keyword evidence="4" id="KW-1185">Reference proteome</keyword>
<dbReference type="GeneID" id="73291586"/>
<evidence type="ECO:0000313" key="4">
    <source>
        <dbReference type="Proteomes" id="UP001056855"/>
    </source>
</evidence>
<dbReference type="Pfam" id="PF00072">
    <property type="entry name" value="Response_reg"/>
    <property type="match status" value="1"/>
</dbReference>
<dbReference type="AlphaFoldDB" id="A0A9E7SVR5"/>
<name>A0A9E7SVR5_9EURY</name>
<dbReference type="Gene3D" id="3.40.50.2300">
    <property type="match status" value="1"/>
</dbReference>
<dbReference type="PANTHER" id="PTHR44520">
    <property type="entry name" value="RESPONSE REGULATOR RCP1-RELATED"/>
    <property type="match status" value="1"/>
</dbReference>
<dbReference type="InterPro" id="IPR052893">
    <property type="entry name" value="TCS_response_regulator"/>
</dbReference>
<organism evidence="3 4">
    <name type="scientific">Natronosalvus rutilus</name>
    <dbReference type="NCBI Taxonomy" id="2953753"/>
    <lineage>
        <taxon>Archaea</taxon>
        <taxon>Methanobacteriati</taxon>
        <taxon>Methanobacteriota</taxon>
        <taxon>Stenosarchaea group</taxon>
        <taxon>Halobacteria</taxon>
        <taxon>Halobacteriales</taxon>
        <taxon>Natrialbaceae</taxon>
        <taxon>Natronosalvus</taxon>
    </lineage>
</organism>
<dbReference type="SMART" id="SM00448">
    <property type="entry name" value="REC"/>
    <property type="match status" value="1"/>
</dbReference>
<dbReference type="EMBL" id="CP100355">
    <property type="protein sequence ID" value="UTF53261.1"/>
    <property type="molecule type" value="Genomic_DNA"/>
</dbReference>
<dbReference type="InterPro" id="IPR001789">
    <property type="entry name" value="Sig_transdc_resp-reg_receiver"/>
</dbReference>
<keyword evidence="1" id="KW-0597">Phosphoprotein</keyword>
<dbReference type="KEGG" id="sawl:NGM29_16030"/>
<accession>A0A9E7SVR5</accession>
<evidence type="ECO:0000313" key="3">
    <source>
        <dbReference type="EMBL" id="UTF53261.1"/>
    </source>
</evidence>
<protein>
    <submittedName>
        <fullName evidence="3">Response regulator</fullName>
    </submittedName>
</protein>
<dbReference type="CDD" id="cd17557">
    <property type="entry name" value="REC_Rcp-like"/>
    <property type="match status" value="1"/>
</dbReference>
<dbReference type="RefSeq" id="WP_254157564.1">
    <property type="nucleotide sequence ID" value="NZ_CP100355.1"/>
</dbReference>
<evidence type="ECO:0000259" key="2">
    <source>
        <dbReference type="PROSITE" id="PS50110"/>
    </source>
</evidence>
<feature type="modified residue" description="4-aspartylphosphate" evidence="1">
    <location>
        <position position="74"/>
    </location>
</feature>
<dbReference type="SUPFAM" id="SSF52172">
    <property type="entry name" value="CheY-like"/>
    <property type="match status" value="1"/>
</dbReference>
<dbReference type="PROSITE" id="PS50110">
    <property type="entry name" value="RESPONSE_REGULATORY"/>
    <property type="match status" value="1"/>
</dbReference>
<proteinExistence type="predicted"/>
<dbReference type="InterPro" id="IPR011006">
    <property type="entry name" value="CheY-like_superfamily"/>
</dbReference>
<sequence length="155" mass="17100">MTVSACANRRDGRAFDILLVEPDSESVSRFTESLEAAANANTVTIVPTSADALDFVNQRGDYTEAPRPDLVLLDLHLPDASGTEVLAEIKNHPQIRQVPILVLTSSDAPEDINQSYELHANAYLQKPASPDESDQLVQAIEDFWLNYARLPPKEQ</sequence>
<gene>
    <name evidence="3" type="ORF">NGM29_16030</name>
</gene>
<dbReference type="Proteomes" id="UP001056855">
    <property type="component" value="Chromosome"/>
</dbReference>
<dbReference type="PANTHER" id="PTHR44520:SF2">
    <property type="entry name" value="RESPONSE REGULATOR RCP1"/>
    <property type="match status" value="1"/>
</dbReference>